<comment type="caution">
    <text evidence="6">The sequence shown here is derived from an EMBL/GenBank/DDBJ whole genome shotgun (WGS) entry which is preliminary data.</text>
</comment>
<dbReference type="PANTHER" id="PTHR14790">
    <property type="entry name" value="RECQ-MEDIATED GENOME INSTABILITY PROTEIN 1 RMI1"/>
    <property type="match status" value="1"/>
</dbReference>
<protein>
    <recommendedName>
        <fullName evidence="2">RecQ-mediated genome instability protein 1</fullName>
    </recommendedName>
</protein>
<evidence type="ECO:0000259" key="4">
    <source>
        <dbReference type="Pfam" id="PF08585"/>
    </source>
</evidence>
<sequence>MPNLHPLHDQVTTALQSRYHLQVNTQWLNDFLSSRGPNPPPLPALLSTAQFRLLASDITTSLSPPSTDLLPQEIADVSVKERILSGHVIVQVLDVLDIGSSKWSQVEAIERVERGEEIRGREVIRTVDGMEDEDGSGPGPAATATTRSAPTTGNANASSTASKKLSAGPHKLVIQDARGTKVIAFELVKIPKIGLSIAASAVLPGSQNGRASSQDDPGMFIGCKLLLKPGTMVRRGMVMLRPDRCDVLGGKVEAWDKKWKEGRKQTLTTLVSEGT</sequence>
<reference evidence="6" key="1">
    <citation type="journal article" date="2022" name="bioRxiv">
        <title>Deciphering the potential niche of two novel black yeast fungi from a biological soil crust based on their genomes, phenotypes, and melanin regulation.</title>
        <authorList>
            <consortium name="DOE Joint Genome Institute"/>
            <person name="Carr E.C."/>
            <person name="Barton Q."/>
            <person name="Grambo S."/>
            <person name="Sullivan M."/>
            <person name="Renfro C.M."/>
            <person name="Kuo A."/>
            <person name="Pangilinan J."/>
            <person name="Lipzen A."/>
            <person name="Keymanesh K."/>
            <person name="Savage E."/>
            <person name="Barry K."/>
            <person name="Grigoriev I.V."/>
            <person name="Riekhof W.R."/>
            <person name="Harris S.S."/>
        </authorList>
    </citation>
    <scope>NUCLEOTIDE SEQUENCE</scope>
    <source>
        <strain evidence="6">JF 03-4F</strain>
    </source>
</reference>
<feature type="domain" description="RMI1 N-terminal" evidence="5">
    <location>
        <begin position="15"/>
        <end position="61"/>
    </location>
</feature>
<dbReference type="SMART" id="SM01161">
    <property type="entry name" value="DUF1767"/>
    <property type="match status" value="1"/>
</dbReference>
<accession>A0AAN6DM95</accession>
<feature type="domain" description="RecQ mediated genome instability protein 1 OB-fold" evidence="4">
    <location>
        <begin position="218"/>
        <end position="263"/>
    </location>
</feature>
<evidence type="ECO:0000256" key="3">
    <source>
        <dbReference type="SAM" id="MobiDB-lite"/>
    </source>
</evidence>
<dbReference type="Proteomes" id="UP001203852">
    <property type="component" value="Unassembled WGS sequence"/>
</dbReference>
<evidence type="ECO:0000313" key="6">
    <source>
        <dbReference type="EMBL" id="KAI1608921.1"/>
    </source>
</evidence>
<proteinExistence type="inferred from homology"/>
<dbReference type="Gene3D" id="2.40.50.770">
    <property type="entry name" value="RecQ-mediated genome instability protein Rmi1, C-terminal domain"/>
    <property type="match status" value="1"/>
</dbReference>
<dbReference type="AlphaFoldDB" id="A0AAN6DM95"/>
<gene>
    <name evidence="6" type="ORF">EDD36DRAFT_79554</name>
</gene>
<keyword evidence="7" id="KW-1185">Reference proteome</keyword>
<dbReference type="InterPro" id="IPR049363">
    <property type="entry name" value="RMI1_N"/>
</dbReference>
<comment type="similarity">
    <text evidence="1">Belongs to the RMI1 family.</text>
</comment>
<dbReference type="Pfam" id="PF08585">
    <property type="entry name" value="RMI1_N_C"/>
    <property type="match status" value="2"/>
</dbReference>
<dbReference type="GO" id="GO:0016604">
    <property type="term" value="C:nuclear body"/>
    <property type="evidence" value="ECO:0007669"/>
    <property type="project" value="TreeGrafter"/>
</dbReference>
<evidence type="ECO:0000256" key="1">
    <source>
        <dbReference type="ARBA" id="ARBA00006395"/>
    </source>
</evidence>
<evidence type="ECO:0000256" key="2">
    <source>
        <dbReference type="ARBA" id="ARBA00018987"/>
    </source>
</evidence>
<evidence type="ECO:0000259" key="5">
    <source>
        <dbReference type="Pfam" id="PF21000"/>
    </source>
</evidence>
<feature type="compositionally biased region" description="Low complexity" evidence="3">
    <location>
        <begin position="139"/>
        <end position="153"/>
    </location>
</feature>
<organism evidence="6 7">
    <name type="scientific">Exophiala viscosa</name>
    <dbReference type="NCBI Taxonomy" id="2486360"/>
    <lineage>
        <taxon>Eukaryota</taxon>
        <taxon>Fungi</taxon>
        <taxon>Dikarya</taxon>
        <taxon>Ascomycota</taxon>
        <taxon>Pezizomycotina</taxon>
        <taxon>Eurotiomycetes</taxon>
        <taxon>Chaetothyriomycetidae</taxon>
        <taxon>Chaetothyriales</taxon>
        <taxon>Herpotrichiellaceae</taxon>
        <taxon>Exophiala</taxon>
    </lineage>
</organism>
<dbReference type="EMBL" id="MU404361">
    <property type="protein sequence ID" value="KAI1608921.1"/>
    <property type="molecule type" value="Genomic_DNA"/>
</dbReference>
<dbReference type="InterPro" id="IPR042470">
    <property type="entry name" value="RMI1_N_C_sf"/>
</dbReference>
<name>A0AAN6DM95_9EURO</name>
<dbReference type="PANTHER" id="PTHR14790:SF15">
    <property type="entry name" value="RECQ-MEDIATED GENOME INSTABILITY PROTEIN 1"/>
    <property type="match status" value="1"/>
</dbReference>
<feature type="domain" description="RecQ mediated genome instability protein 1 OB-fold" evidence="4">
    <location>
        <begin position="70"/>
        <end position="197"/>
    </location>
</feature>
<feature type="compositionally biased region" description="Polar residues" evidence="3">
    <location>
        <begin position="154"/>
        <end position="163"/>
    </location>
</feature>
<evidence type="ECO:0000313" key="7">
    <source>
        <dbReference type="Proteomes" id="UP001203852"/>
    </source>
</evidence>
<dbReference type="GO" id="GO:0031422">
    <property type="term" value="C:RecQ family helicase-topoisomerase III complex"/>
    <property type="evidence" value="ECO:0007669"/>
    <property type="project" value="TreeGrafter"/>
</dbReference>
<dbReference type="GO" id="GO:0000712">
    <property type="term" value="P:resolution of meiotic recombination intermediates"/>
    <property type="evidence" value="ECO:0007669"/>
    <property type="project" value="TreeGrafter"/>
</dbReference>
<dbReference type="GO" id="GO:0000724">
    <property type="term" value="P:double-strand break repair via homologous recombination"/>
    <property type="evidence" value="ECO:0007669"/>
    <property type="project" value="TreeGrafter"/>
</dbReference>
<feature type="region of interest" description="Disordered" evidence="3">
    <location>
        <begin position="127"/>
        <end position="163"/>
    </location>
</feature>
<dbReference type="Pfam" id="PF21000">
    <property type="entry name" value="RMI1_N_N"/>
    <property type="match status" value="1"/>
</dbReference>
<dbReference type="InterPro" id="IPR013894">
    <property type="entry name" value="RMI1_OB"/>
</dbReference>